<dbReference type="AlphaFoldDB" id="A0A5N6DWS0"/>
<gene>
    <name evidence="1" type="ORF">BDV34DRAFT_221557</name>
</gene>
<keyword evidence="2" id="KW-1185">Reference proteome</keyword>
<evidence type="ECO:0000313" key="2">
    <source>
        <dbReference type="Proteomes" id="UP000326532"/>
    </source>
</evidence>
<name>A0A5N6DWS0_ASPPA</name>
<dbReference type="VEuPathDB" id="FungiDB:BDV34DRAFT_221557"/>
<dbReference type="EMBL" id="ML734946">
    <property type="protein sequence ID" value="KAB8209608.1"/>
    <property type="molecule type" value="Genomic_DNA"/>
</dbReference>
<protein>
    <submittedName>
        <fullName evidence="1">Uncharacterized protein</fullName>
    </submittedName>
</protein>
<accession>A0A5N6DWS0</accession>
<reference evidence="1 2" key="1">
    <citation type="submission" date="2019-04" db="EMBL/GenBank/DDBJ databases">
        <title>Fungal friends and foes A comparative genomics study of 23 Aspergillus species from section Flavi.</title>
        <authorList>
            <consortium name="DOE Joint Genome Institute"/>
            <person name="Kjaerbolling I."/>
            <person name="Vesth T.C."/>
            <person name="Frisvad J.C."/>
            <person name="Nybo J.L."/>
            <person name="Theobald S."/>
            <person name="Kildgaard S."/>
            <person name="Petersen T.I."/>
            <person name="Kuo A."/>
            <person name="Sato A."/>
            <person name="Lyhne E.K."/>
            <person name="Kogle M.E."/>
            <person name="Wiebenga A."/>
            <person name="Kun R.S."/>
            <person name="Lubbers R.J."/>
            <person name="Makela M.R."/>
            <person name="Barry K."/>
            <person name="Chovatia M."/>
            <person name="Clum A."/>
            <person name="Daum C."/>
            <person name="Haridas S."/>
            <person name="He G."/>
            <person name="LaButti K."/>
            <person name="Lipzen A."/>
            <person name="Mondo S."/>
            <person name="Pangilinan J."/>
            <person name="Riley R."/>
            <person name="Salamov A."/>
            <person name="Simmons B.A."/>
            <person name="Magnuson J.K."/>
            <person name="Henrissat B."/>
            <person name="Mortensen U.H."/>
            <person name="Larsen T.O."/>
            <person name="De vries R.P."/>
            <person name="Grigoriev I.V."/>
            <person name="Machida M."/>
            <person name="Baker S.E."/>
            <person name="Andersen M.R."/>
        </authorList>
    </citation>
    <scope>NUCLEOTIDE SEQUENCE [LARGE SCALE GENOMIC DNA]</scope>
    <source>
        <strain evidence="1 2">CBS 117618</strain>
    </source>
</reference>
<organism evidence="1 2">
    <name type="scientific">Aspergillus parasiticus</name>
    <dbReference type="NCBI Taxonomy" id="5067"/>
    <lineage>
        <taxon>Eukaryota</taxon>
        <taxon>Fungi</taxon>
        <taxon>Dikarya</taxon>
        <taxon>Ascomycota</taxon>
        <taxon>Pezizomycotina</taxon>
        <taxon>Eurotiomycetes</taxon>
        <taxon>Eurotiomycetidae</taxon>
        <taxon>Eurotiales</taxon>
        <taxon>Aspergillaceae</taxon>
        <taxon>Aspergillus</taxon>
        <taxon>Aspergillus subgen. Circumdati</taxon>
    </lineage>
</organism>
<sequence length="371" mass="40561">MPLCGDLAETHTRSFHLGESSGAEEIEELCGLAGVIPASRDPNKWNGAVTFRDQNSVAIVSYAKFRENGEVDSRAVLDRITTALDRACAAAGHMQALGHCCDSFTAIVHQNHEPEHGEGTTPVSLCRISFLSALQILAEPKDLSSSYEITESKLVNALTLLCGVLDPMFQNCPDFLHRNDLDGSLHSLSLMVQLMSLGFLSYNQAHVRPIQPFFLATTQRRILLAGSKACESPSMGIIAELTNLTCIGDMDERRFDLLATAEDLLDTWGPGGFIVYRHLSENPRAISISGGVIYAPRENASKFHWSPTANIEHILLAHLNPRSKICIGSLVAVNPNCNINEQECWERSMGPFQRETKTVGVCEACGCAHKI</sequence>
<dbReference type="Proteomes" id="UP000326532">
    <property type="component" value="Unassembled WGS sequence"/>
</dbReference>
<evidence type="ECO:0000313" key="1">
    <source>
        <dbReference type="EMBL" id="KAB8209608.1"/>
    </source>
</evidence>
<proteinExistence type="predicted"/>